<dbReference type="OrthoDB" id="430326at2759"/>
<keyword evidence="4" id="KW-1185">Reference proteome</keyword>
<dbReference type="Proteomes" id="UP000677054">
    <property type="component" value="Unassembled WGS sequence"/>
</dbReference>
<feature type="domain" description="SMB" evidence="2">
    <location>
        <begin position="15"/>
        <end position="60"/>
    </location>
</feature>
<keyword evidence="1" id="KW-1015">Disulfide bond</keyword>
<accession>A0A7R9AIY9</accession>
<feature type="non-terminal residue" evidence="3">
    <location>
        <position position="1"/>
    </location>
</feature>
<dbReference type="Pfam" id="PF01033">
    <property type="entry name" value="Somatomedin_B"/>
    <property type="match status" value="1"/>
</dbReference>
<organism evidence="3">
    <name type="scientific">Darwinula stevensoni</name>
    <dbReference type="NCBI Taxonomy" id="69355"/>
    <lineage>
        <taxon>Eukaryota</taxon>
        <taxon>Metazoa</taxon>
        <taxon>Ecdysozoa</taxon>
        <taxon>Arthropoda</taxon>
        <taxon>Crustacea</taxon>
        <taxon>Oligostraca</taxon>
        <taxon>Ostracoda</taxon>
        <taxon>Podocopa</taxon>
        <taxon>Podocopida</taxon>
        <taxon>Darwinulocopina</taxon>
        <taxon>Darwinuloidea</taxon>
        <taxon>Darwinulidae</taxon>
        <taxon>Darwinula</taxon>
    </lineage>
</organism>
<reference evidence="3" key="1">
    <citation type="submission" date="2020-11" db="EMBL/GenBank/DDBJ databases">
        <authorList>
            <person name="Tran Van P."/>
        </authorList>
    </citation>
    <scope>NUCLEOTIDE SEQUENCE</scope>
</reference>
<dbReference type="PROSITE" id="PS50958">
    <property type="entry name" value="SMB_2"/>
    <property type="match status" value="1"/>
</dbReference>
<dbReference type="PROSITE" id="PS00524">
    <property type="entry name" value="SMB_1"/>
    <property type="match status" value="1"/>
</dbReference>
<protein>
    <recommendedName>
        <fullName evidence="2">SMB domain-containing protein</fullName>
    </recommendedName>
</protein>
<dbReference type="SUPFAM" id="SSF90188">
    <property type="entry name" value="Somatomedin B domain"/>
    <property type="match status" value="1"/>
</dbReference>
<dbReference type="InterPro" id="IPR001212">
    <property type="entry name" value="Somatomedin_B_dom"/>
</dbReference>
<dbReference type="Gene3D" id="4.10.410.20">
    <property type="match status" value="1"/>
</dbReference>
<evidence type="ECO:0000313" key="3">
    <source>
        <dbReference type="EMBL" id="CAD7255037.1"/>
    </source>
</evidence>
<dbReference type="EMBL" id="LR915459">
    <property type="protein sequence ID" value="CAD7255037.1"/>
    <property type="molecule type" value="Genomic_DNA"/>
</dbReference>
<evidence type="ECO:0000259" key="2">
    <source>
        <dbReference type="PROSITE" id="PS50958"/>
    </source>
</evidence>
<sequence length="105" mass="11485">MKCIPFRLSDCCEDHETVCLGCEDRCGIDHDDGFPCQCHDECIQEGSCCQDFRKHCGGSTRLVTDDDLRILAESLLEMDVNNVGGLVTVDLQGQTSQTGEDEAPG</sequence>
<evidence type="ECO:0000313" key="4">
    <source>
        <dbReference type="Proteomes" id="UP000677054"/>
    </source>
</evidence>
<evidence type="ECO:0000256" key="1">
    <source>
        <dbReference type="ARBA" id="ARBA00023157"/>
    </source>
</evidence>
<proteinExistence type="predicted"/>
<gene>
    <name evidence="3" type="ORF">DSTB1V02_LOCUS14783</name>
</gene>
<name>A0A7R9AIY9_9CRUS</name>
<dbReference type="InterPro" id="IPR036024">
    <property type="entry name" value="Somatomedin_B-like_dom_sf"/>
</dbReference>
<dbReference type="EMBL" id="CAJPEV010015941">
    <property type="protein sequence ID" value="CAG0907253.1"/>
    <property type="molecule type" value="Genomic_DNA"/>
</dbReference>
<dbReference type="AlphaFoldDB" id="A0A7R9AIY9"/>